<evidence type="ECO:0000256" key="7">
    <source>
        <dbReference type="RuleBase" id="RU369025"/>
    </source>
</evidence>
<evidence type="ECO:0000313" key="12">
    <source>
        <dbReference type="Proteomes" id="UP000294829"/>
    </source>
</evidence>
<feature type="transmembrane region" description="Helical" evidence="7">
    <location>
        <begin position="330"/>
        <end position="347"/>
    </location>
</feature>
<keyword evidence="3" id="KW-1003">Cell membrane</keyword>
<sequence>MKFITSLCFALFLLIPLSSWSQPTSHRSDDVSSGLLATVSAEKKVDGSAASLDKDGEAVLTIFNRDIVTLRATVLGIEPIDRVKRAKNRIDKQLSSGGKHQASMTPMPPGMLIQIDGAGAFYIAPEDIDQFQQETLQTTSQNAVDVLNLIIEETHESRSVDFMLRAFGIALLVTLIYVGLVWLVRRVERVIELRIVAFANSKIDQLSQINQTSAQLISRERVLWLFSHVVEAMAWLLILILSYEWLSTLMAQFPITRPWGENLNGFFVSFALMLGTAMLKAIPDLFTVGVIFLLARIATQAMGRFFERVQNKVIKLDWLDAELAGTTKRIANMAIWLFALAMAYPYLPGAQTEAFKGVSVLVGLMISMGASGLVGQVASGLILTYAGIYRRGEFIRVQDNEGTIVEMGMFTTRIRNSIGIELTLPNSLVLSNVTRNYSKGVKSHESGKTGYIVDVNLSSGYDTPWRDIQAMLREAALRTPGVLNEPAPKVIQTGLADFYAEYKLICHVIPPVPRPRAETIDMLYANIQDVFNEHEVEILSPHYLNGVRHEMKNSSDSA</sequence>
<comment type="function">
    <text evidence="7">Mechanosensitive channel that participates in the regulation of osmotic pressure changes within the cell, opening in response to stretch forces in the membrane lipid bilayer, without the need for other proteins. Contributes to normal resistance to hypoosmotic shock. Forms an ion channel of 1.0 nanosiemens conductance with a slight preference for anions.</text>
</comment>
<dbReference type="GO" id="GO:0005886">
    <property type="term" value="C:plasma membrane"/>
    <property type="evidence" value="ECO:0007669"/>
    <property type="project" value="UniProtKB-SubCell"/>
</dbReference>
<dbReference type="InterPro" id="IPR023408">
    <property type="entry name" value="MscS_beta-dom_sf"/>
</dbReference>
<dbReference type="Proteomes" id="UP000294829">
    <property type="component" value="Unassembled WGS sequence"/>
</dbReference>
<dbReference type="GO" id="GO:0008381">
    <property type="term" value="F:mechanosensitive monoatomic ion channel activity"/>
    <property type="evidence" value="ECO:0007669"/>
    <property type="project" value="InterPro"/>
</dbReference>
<keyword evidence="6 7" id="KW-0472">Membrane</keyword>
<keyword evidence="7" id="KW-0813">Transport</keyword>
<accession>A0A4R5W116</accession>
<dbReference type="Gene3D" id="2.30.30.60">
    <property type="match status" value="1"/>
</dbReference>
<keyword evidence="7" id="KW-0997">Cell inner membrane</keyword>
<dbReference type="SUPFAM" id="SSF50182">
    <property type="entry name" value="Sm-like ribonucleoproteins"/>
    <property type="match status" value="1"/>
</dbReference>
<proteinExistence type="inferred from homology"/>
<evidence type="ECO:0000256" key="3">
    <source>
        <dbReference type="ARBA" id="ARBA00022475"/>
    </source>
</evidence>
<comment type="subcellular location">
    <subcellularLocation>
        <location evidence="7">Cell inner membrane</location>
        <topology evidence="7">Multi-pass membrane protein</topology>
    </subcellularLocation>
    <subcellularLocation>
        <location evidence="1">Cell membrane</location>
        <topology evidence="1">Multi-pass membrane protein</topology>
    </subcellularLocation>
</comment>
<evidence type="ECO:0000256" key="1">
    <source>
        <dbReference type="ARBA" id="ARBA00004651"/>
    </source>
</evidence>
<dbReference type="OrthoDB" id="9780668at2"/>
<dbReference type="Gene3D" id="1.10.287.1260">
    <property type="match status" value="1"/>
</dbReference>
<dbReference type="InterPro" id="IPR045275">
    <property type="entry name" value="MscS_archaea/bacteria_type"/>
</dbReference>
<feature type="chain" id="PRO_5020684805" description="Small-conductance mechanosensitive channel" evidence="8">
    <location>
        <begin position="22"/>
        <end position="558"/>
    </location>
</feature>
<feature type="domain" description="Mechanosensitive ion channel MscS C-terminal" evidence="10">
    <location>
        <begin position="455"/>
        <end position="538"/>
    </location>
</feature>
<protein>
    <recommendedName>
        <fullName evidence="7">Small-conductance mechanosensitive channel</fullName>
    </recommendedName>
</protein>
<dbReference type="SUPFAM" id="SSF82689">
    <property type="entry name" value="Mechanosensitive channel protein MscS (YggB), C-terminal domain"/>
    <property type="match status" value="1"/>
</dbReference>
<gene>
    <name evidence="11" type="ORF">E2I14_11575</name>
</gene>
<evidence type="ECO:0000256" key="5">
    <source>
        <dbReference type="ARBA" id="ARBA00022989"/>
    </source>
</evidence>
<feature type="domain" description="Mechanosensitive ion channel MscS" evidence="9">
    <location>
        <begin position="373"/>
        <end position="439"/>
    </location>
</feature>
<dbReference type="Gene3D" id="3.30.70.100">
    <property type="match status" value="1"/>
</dbReference>
<dbReference type="Pfam" id="PF00924">
    <property type="entry name" value="MS_channel_2nd"/>
    <property type="match status" value="1"/>
</dbReference>
<evidence type="ECO:0000256" key="4">
    <source>
        <dbReference type="ARBA" id="ARBA00022692"/>
    </source>
</evidence>
<evidence type="ECO:0000256" key="2">
    <source>
        <dbReference type="ARBA" id="ARBA00008017"/>
    </source>
</evidence>
<name>A0A4R5W116_9BURK</name>
<dbReference type="InterPro" id="IPR011066">
    <property type="entry name" value="MscS_channel_C_sf"/>
</dbReference>
<keyword evidence="7" id="KW-0407">Ion channel</keyword>
<dbReference type="InterPro" id="IPR049278">
    <property type="entry name" value="MS_channel_C"/>
</dbReference>
<feature type="signal peptide" evidence="8">
    <location>
        <begin position="1"/>
        <end position="21"/>
    </location>
</feature>
<comment type="caution">
    <text evidence="11">The sequence shown here is derived from an EMBL/GenBank/DDBJ whole genome shotgun (WGS) entry which is preliminary data.</text>
</comment>
<dbReference type="EMBL" id="SMYL01000005">
    <property type="protein sequence ID" value="TDK65584.1"/>
    <property type="molecule type" value="Genomic_DNA"/>
</dbReference>
<dbReference type="InterPro" id="IPR010920">
    <property type="entry name" value="LSM_dom_sf"/>
</dbReference>
<keyword evidence="7" id="KW-0406">Ion transport</keyword>
<comment type="caution">
    <text evidence="7">Lacks conserved residue(s) required for the propagation of feature annotation.</text>
</comment>
<keyword evidence="8" id="KW-0732">Signal</keyword>
<dbReference type="Pfam" id="PF21082">
    <property type="entry name" value="MS_channel_3rd"/>
    <property type="match status" value="1"/>
</dbReference>
<feature type="transmembrane region" description="Helical" evidence="7">
    <location>
        <begin position="266"/>
        <end position="295"/>
    </location>
</feature>
<dbReference type="InterPro" id="IPR006685">
    <property type="entry name" value="MscS_channel_2nd"/>
</dbReference>
<dbReference type="RefSeq" id="WP_133328631.1">
    <property type="nucleotide sequence ID" value="NZ_SMYL01000005.1"/>
</dbReference>
<reference evidence="11 12" key="1">
    <citation type="submission" date="2019-03" db="EMBL/GenBank/DDBJ databases">
        <title>Sapientia aquatica gen. nov., sp. nov., isolated from a crater lake.</title>
        <authorList>
            <person name="Felfoldi T."/>
            <person name="Szabo A."/>
            <person name="Toth E."/>
            <person name="Schumann P."/>
            <person name="Keki Z."/>
            <person name="Marialigeti K."/>
            <person name="Mathe I."/>
        </authorList>
    </citation>
    <scope>NUCLEOTIDE SEQUENCE [LARGE SCALE GENOMIC DNA]</scope>
    <source>
        <strain evidence="11 12">SA-152</strain>
    </source>
</reference>
<evidence type="ECO:0000259" key="9">
    <source>
        <dbReference type="Pfam" id="PF00924"/>
    </source>
</evidence>
<dbReference type="PANTHER" id="PTHR30221">
    <property type="entry name" value="SMALL-CONDUCTANCE MECHANOSENSITIVE CHANNEL"/>
    <property type="match status" value="1"/>
</dbReference>
<dbReference type="AlphaFoldDB" id="A0A4R5W116"/>
<organism evidence="11 12">
    <name type="scientific">Sapientia aquatica</name>
    <dbReference type="NCBI Taxonomy" id="1549640"/>
    <lineage>
        <taxon>Bacteria</taxon>
        <taxon>Pseudomonadati</taxon>
        <taxon>Pseudomonadota</taxon>
        <taxon>Betaproteobacteria</taxon>
        <taxon>Burkholderiales</taxon>
        <taxon>Oxalobacteraceae</taxon>
        <taxon>Sapientia</taxon>
    </lineage>
</organism>
<feature type="transmembrane region" description="Helical" evidence="7">
    <location>
        <begin position="359"/>
        <end position="386"/>
    </location>
</feature>
<evidence type="ECO:0000256" key="6">
    <source>
        <dbReference type="ARBA" id="ARBA00023136"/>
    </source>
</evidence>
<dbReference type="PANTHER" id="PTHR30221:SF18">
    <property type="entry name" value="SLL0590 PROTEIN"/>
    <property type="match status" value="1"/>
</dbReference>
<keyword evidence="4 7" id="KW-0812">Transmembrane</keyword>
<keyword evidence="5 7" id="KW-1133">Transmembrane helix</keyword>
<comment type="similarity">
    <text evidence="2 7">Belongs to the MscS (TC 1.A.23) family.</text>
</comment>
<evidence type="ECO:0000259" key="10">
    <source>
        <dbReference type="Pfam" id="PF21082"/>
    </source>
</evidence>
<evidence type="ECO:0000256" key="8">
    <source>
        <dbReference type="SAM" id="SignalP"/>
    </source>
</evidence>
<feature type="transmembrane region" description="Helical" evidence="7">
    <location>
        <begin position="222"/>
        <end position="246"/>
    </location>
</feature>
<comment type="subunit">
    <text evidence="7">Homoheptamer.</text>
</comment>
<evidence type="ECO:0000313" key="11">
    <source>
        <dbReference type="EMBL" id="TDK65584.1"/>
    </source>
</evidence>
<feature type="transmembrane region" description="Helical" evidence="7">
    <location>
        <begin position="162"/>
        <end position="184"/>
    </location>
</feature>
<keyword evidence="12" id="KW-1185">Reference proteome</keyword>